<name>A0A087G318_ARAAL</name>
<sequence>MARGFAGRVSKVAGLLTEIEGKAQSNMLNLAKIKANLEFIGLLQCPKPPNLPTEIKALRERRRLIYDARDVFEDLLDSVWGVLEIPEVSAAAVETVAVDNVEVDDKVNDKIDDEADEES</sequence>
<reference evidence="2" key="1">
    <citation type="journal article" date="2015" name="Nat. Plants">
        <title>Genome expansion of Arabis alpina linked with retrotransposition and reduced symmetric DNA methylation.</title>
        <authorList>
            <person name="Willing E.M."/>
            <person name="Rawat V."/>
            <person name="Mandakova T."/>
            <person name="Maumus F."/>
            <person name="James G.V."/>
            <person name="Nordstroem K.J."/>
            <person name="Becker C."/>
            <person name="Warthmann N."/>
            <person name="Chica C."/>
            <person name="Szarzynska B."/>
            <person name="Zytnicki M."/>
            <person name="Albani M.C."/>
            <person name="Kiefer C."/>
            <person name="Bergonzi S."/>
            <person name="Castaings L."/>
            <person name="Mateos J.L."/>
            <person name="Berns M.C."/>
            <person name="Bujdoso N."/>
            <person name="Piofczyk T."/>
            <person name="de Lorenzo L."/>
            <person name="Barrero-Sicilia C."/>
            <person name="Mateos I."/>
            <person name="Piednoel M."/>
            <person name="Hagmann J."/>
            <person name="Chen-Min-Tao R."/>
            <person name="Iglesias-Fernandez R."/>
            <person name="Schuster S.C."/>
            <person name="Alonso-Blanco C."/>
            <person name="Roudier F."/>
            <person name="Carbonero P."/>
            <person name="Paz-Ares J."/>
            <person name="Davis S.J."/>
            <person name="Pecinka A."/>
            <person name="Quesneville H."/>
            <person name="Colot V."/>
            <person name="Lysak M.A."/>
            <person name="Weigel D."/>
            <person name="Coupland G."/>
            <person name="Schneeberger K."/>
        </authorList>
    </citation>
    <scope>NUCLEOTIDE SEQUENCE [LARGE SCALE GENOMIC DNA]</scope>
    <source>
        <strain evidence="2">cv. Pajares</strain>
    </source>
</reference>
<gene>
    <name evidence="1" type="ORF">AALP_AAs44530U000100</name>
</gene>
<proteinExistence type="predicted"/>
<keyword evidence="2" id="KW-1185">Reference proteome</keyword>
<protein>
    <submittedName>
        <fullName evidence="1">Uncharacterized protein</fullName>
    </submittedName>
</protein>
<dbReference type="EMBL" id="KL970585">
    <property type="protein sequence ID" value="KFK24270.1"/>
    <property type="molecule type" value="Genomic_DNA"/>
</dbReference>
<evidence type="ECO:0000313" key="1">
    <source>
        <dbReference type="EMBL" id="KFK24270.1"/>
    </source>
</evidence>
<dbReference type="AlphaFoldDB" id="A0A087G318"/>
<dbReference type="Gramene" id="KFK24270">
    <property type="protein sequence ID" value="KFK24270"/>
    <property type="gene ID" value="AALP_AAs44530U000100"/>
</dbReference>
<accession>A0A087G318</accession>
<evidence type="ECO:0000313" key="2">
    <source>
        <dbReference type="Proteomes" id="UP000029120"/>
    </source>
</evidence>
<dbReference type="Proteomes" id="UP000029120">
    <property type="component" value="Unassembled WGS sequence"/>
</dbReference>
<organism evidence="1 2">
    <name type="scientific">Arabis alpina</name>
    <name type="common">Alpine rock-cress</name>
    <dbReference type="NCBI Taxonomy" id="50452"/>
    <lineage>
        <taxon>Eukaryota</taxon>
        <taxon>Viridiplantae</taxon>
        <taxon>Streptophyta</taxon>
        <taxon>Embryophyta</taxon>
        <taxon>Tracheophyta</taxon>
        <taxon>Spermatophyta</taxon>
        <taxon>Magnoliopsida</taxon>
        <taxon>eudicotyledons</taxon>
        <taxon>Gunneridae</taxon>
        <taxon>Pentapetalae</taxon>
        <taxon>rosids</taxon>
        <taxon>malvids</taxon>
        <taxon>Brassicales</taxon>
        <taxon>Brassicaceae</taxon>
        <taxon>Arabideae</taxon>
        <taxon>Arabis</taxon>
    </lineage>
</organism>